<protein>
    <submittedName>
        <fullName evidence="1">Uncharacterized protein</fullName>
    </submittedName>
</protein>
<comment type="caution">
    <text evidence="1">The sequence shown here is derived from an EMBL/GenBank/DDBJ whole genome shotgun (WGS) entry which is preliminary data.</text>
</comment>
<dbReference type="EMBL" id="JASBWS010000137">
    <property type="protein sequence ID" value="KAJ9094557.1"/>
    <property type="molecule type" value="Genomic_DNA"/>
</dbReference>
<name>A0ACC2V6D7_9TREE</name>
<accession>A0ACC2V6D7</accession>
<proteinExistence type="predicted"/>
<evidence type="ECO:0000313" key="1">
    <source>
        <dbReference type="EMBL" id="KAJ9094557.1"/>
    </source>
</evidence>
<gene>
    <name evidence="1" type="ORF">QFC20_006872</name>
</gene>
<keyword evidence="2" id="KW-1185">Reference proteome</keyword>
<organism evidence="1 2">
    <name type="scientific">Naganishia adeliensis</name>
    <dbReference type="NCBI Taxonomy" id="92952"/>
    <lineage>
        <taxon>Eukaryota</taxon>
        <taxon>Fungi</taxon>
        <taxon>Dikarya</taxon>
        <taxon>Basidiomycota</taxon>
        <taxon>Agaricomycotina</taxon>
        <taxon>Tremellomycetes</taxon>
        <taxon>Filobasidiales</taxon>
        <taxon>Filobasidiaceae</taxon>
        <taxon>Naganishia</taxon>
    </lineage>
</organism>
<dbReference type="Proteomes" id="UP001230649">
    <property type="component" value="Unassembled WGS sequence"/>
</dbReference>
<evidence type="ECO:0000313" key="2">
    <source>
        <dbReference type="Proteomes" id="UP001230649"/>
    </source>
</evidence>
<reference evidence="1" key="1">
    <citation type="submission" date="2023-04" db="EMBL/GenBank/DDBJ databases">
        <title>Draft Genome sequencing of Naganishia species isolated from polar environments using Oxford Nanopore Technology.</title>
        <authorList>
            <person name="Leo P."/>
            <person name="Venkateswaran K."/>
        </authorList>
    </citation>
    <scope>NUCLEOTIDE SEQUENCE</scope>
    <source>
        <strain evidence="1">MNA-CCFEE 5262</strain>
    </source>
</reference>
<sequence>MDLLAFPNEILNIIVDFLNGPDNPDDLSKYEVSTACFCKQLYRLDSRYSRNPEAYPIWPEWKRDSFALSSVCKRMRSLIFDQRWLRKTVLDWDGVNLSKSRLALCSTSREKVKILVLRADCNASIQRPNLISFAELFPNLEQIQLDGVYPELPYLERTGTSVQACDNGHPRRWKPEFTPLHPTLTSLASLPPISISTYRATNSNVTNHEPYTSNLIRQFRFCAGMGDSTASKIETLHVEFPLSRSRDRRRYGKFWDMFCRRMKGACNVPATTVNICIPAILVDGEIRQFLNALSAAIQTWPEHVRNIAFVLRLEDFIWPDYEHKLMSKNHGEPAKVSTEYLPTKDDMDQFLGQLAKLRTGLKHFSLVIYTTVDRLYESWIEDCRYYSDDYHNPAEYREEREMDTECREDAANEAAFGLLSDEELETYWE</sequence>